<dbReference type="AlphaFoldDB" id="A0A857J0M0"/>
<reference evidence="1 2" key="1">
    <citation type="submission" date="2020-01" db="EMBL/GenBank/DDBJ databases">
        <title>Genome sequencing of strain KACC 21265.</title>
        <authorList>
            <person name="Heo J."/>
            <person name="Kim S.-J."/>
            <person name="Kim J.-S."/>
            <person name="Hong S.-B."/>
            <person name="Kwon S.-W."/>
        </authorList>
    </citation>
    <scope>NUCLEOTIDE SEQUENCE [LARGE SCALE GENOMIC DNA]</scope>
    <source>
        <strain evidence="1 2">KACC 21265</strain>
    </source>
</reference>
<protein>
    <submittedName>
        <fullName evidence="1">Uncharacterized protein</fullName>
    </submittedName>
</protein>
<sequence>MLSRFVRELDLRTLLPLPFSAFRSAGSPEENQPTFSGDGEARFTVSPALDRLLAVGARPAEYFPSDLSTEMPASTTTAPISTGAPGEYNFNIPAADRIYVHMPVEALLEEYVKVALDFGSPDEPVLARDRIMGNMLFALMLTPARQQDVPRLRQAYYALELFFFDFRFALKTAAAYAPELKPALTAVSAPWAREAVSIAMAVPLGPDGQAQYVHADFKAVLDTVPTPRQLTEAAQAWLEQQALARVRMEARWFFGEQLDLCLRNAFSNQEADLLRFTQGHIVIQPAKIALLTVVRNLPAGRMRPYVDKQGRPRQREYAEYPFTGWRQSLKAIWLELPDGSQITVDVAVHQGRHSFTLNGGQTWHASGVETGPALEALRADFWRELLSQKLLVLDRIRRG</sequence>
<dbReference type="RefSeq" id="WP_160550169.1">
    <property type="nucleotide sequence ID" value="NZ_CP047650.1"/>
</dbReference>
<keyword evidence="2" id="KW-1185">Reference proteome</keyword>
<name>A0A857J0M0_9BURK</name>
<evidence type="ECO:0000313" key="1">
    <source>
        <dbReference type="EMBL" id="QHI96651.1"/>
    </source>
</evidence>
<dbReference type="EMBL" id="CP047650">
    <property type="protein sequence ID" value="QHI96651.1"/>
    <property type="molecule type" value="Genomic_DNA"/>
</dbReference>
<dbReference type="KEGG" id="xyk:GT347_00765"/>
<evidence type="ECO:0000313" key="2">
    <source>
        <dbReference type="Proteomes" id="UP000464787"/>
    </source>
</evidence>
<proteinExistence type="predicted"/>
<organism evidence="1 2">
    <name type="scientific">Xylophilus rhododendri</name>
    <dbReference type="NCBI Taxonomy" id="2697032"/>
    <lineage>
        <taxon>Bacteria</taxon>
        <taxon>Pseudomonadati</taxon>
        <taxon>Pseudomonadota</taxon>
        <taxon>Betaproteobacteria</taxon>
        <taxon>Burkholderiales</taxon>
        <taxon>Xylophilus</taxon>
    </lineage>
</organism>
<dbReference type="Proteomes" id="UP000464787">
    <property type="component" value="Chromosome"/>
</dbReference>
<accession>A0A857J0M0</accession>
<gene>
    <name evidence="1" type="ORF">GT347_00765</name>
</gene>